<dbReference type="EMBL" id="WOWK01000007">
    <property type="protein sequence ID" value="KAF0330481.1"/>
    <property type="molecule type" value="Genomic_DNA"/>
</dbReference>
<dbReference type="Proteomes" id="UP000434172">
    <property type="component" value="Unassembled WGS sequence"/>
</dbReference>
<reference evidence="2 3" key="1">
    <citation type="submission" date="2019-12" db="EMBL/GenBank/DDBJ databases">
        <title>A genome sequence resource for the geographically widespread anthracnose pathogen Colletotrichum asianum.</title>
        <authorList>
            <person name="Meng Y."/>
        </authorList>
    </citation>
    <scope>NUCLEOTIDE SEQUENCE [LARGE SCALE GENOMIC DNA]</scope>
    <source>
        <strain evidence="2 3">ICMP 18580</strain>
    </source>
</reference>
<sequence length="207" mass="21438">MYHLHQRTACPGGSAFYVCSSNNFRGCCSQDPCALPSCPDTAPTPSPSTTSSFLTTPSTSFLSTSTALPSSSTTTSAGLQTAITPAMSDTAKPNGSHEAIPGVWIGLIIGLGIPLVACIGFAAMCIRKRLKGCPDALGRSNRTMAVISPLTRYSATCFAGFAGQRWYSGCTRRSGATCGAACRVACRAATGDALGNIRSNTRRTAHQ</sequence>
<evidence type="ECO:0000313" key="3">
    <source>
        <dbReference type="Proteomes" id="UP000434172"/>
    </source>
</evidence>
<dbReference type="AlphaFoldDB" id="A0A8H3WKT8"/>
<proteinExistence type="predicted"/>
<keyword evidence="1" id="KW-0472">Membrane</keyword>
<keyword evidence="3" id="KW-1185">Reference proteome</keyword>
<accession>A0A8H3WKT8</accession>
<keyword evidence="1" id="KW-0812">Transmembrane</keyword>
<comment type="caution">
    <text evidence="2">The sequence shown here is derived from an EMBL/GenBank/DDBJ whole genome shotgun (WGS) entry which is preliminary data.</text>
</comment>
<name>A0A8H3WKT8_9PEZI</name>
<protein>
    <submittedName>
        <fullName evidence="2">Uncharacterized protein</fullName>
    </submittedName>
</protein>
<dbReference type="OrthoDB" id="5431298at2759"/>
<organism evidence="2 3">
    <name type="scientific">Colletotrichum asianum</name>
    <dbReference type="NCBI Taxonomy" id="702518"/>
    <lineage>
        <taxon>Eukaryota</taxon>
        <taxon>Fungi</taxon>
        <taxon>Dikarya</taxon>
        <taxon>Ascomycota</taxon>
        <taxon>Pezizomycotina</taxon>
        <taxon>Sordariomycetes</taxon>
        <taxon>Hypocreomycetidae</taxon>
        <taxon>Glomerellales</taxon>
        <taxon>Glomerellaceae</taxon>
        <taxon>Colletotrichum</taxon>
        <taxon>Colletotrichum gloeosporioides species complex</taxon>
    </lineage>
</organism>
<keyword evidence="1" id="KW-1133">Transmembrane helix</keyword>
<evidence type="ECO:0000313" key="2">
    <source>
        <dbReference type="EMBL" id="KAF0330481.1"/>
    </source>
</evidence>
<feature type="transmembrane region" description="Helical" evidence="1">
    <location>
        <begin position="103"/>
        <end position="126"/>
    </location>
</feature>
<gene>
    <name evidence="2" type="ORF">GQ607_002360</name>
</gene>
<evidence type="ECO:0000256" key="1">
    <source>
        <dbReference type="SAM" id="Phobius"/>
    </source>
</evidence>